<proteinExistence type="predicted"/>
<evidence type="ECO:0000313" key="2">
    <source>
        <dbReference type="Proteomes" id="UP001313282"/>
    </source>
</evidence>
<evidence type="ECO:0000313" key="1">
    <source>
        <dbReference type="EMBL" id="KAK6348648.1"/>
    </source>
</evidence>
<sequence>MGDYNLTIILDQAVIANQSTDNLCIAKKVNDAYTVIFAAGSVVPKDPSKVQQMTNTTNFGWKDKYRVSSSSNHEEIKYGQTVTYTPKTGMLPATGQADKSGKFQVTGSPGGKFRVAVETESSGNWVPVFVDPDSHGGDPTTTLQPKHDYALYWSNSTETNSMIATTLTPSYSTSYADDQVSKTLRYGYTIPDKPAPGEQFAWHE</sequence>
<dbReference type="AlphaFoldDB" id="A0AAN8MR62"/>
<organism evidence="1 2">
    <name type="scientific">Orbilia javanica</name>
    <dbReference type="NCBI Taxonomy" id="47235"/>
    <lineage>
        <taxon>Eukaryota</taxon>
        <taxon>Fungi</taxon>
        <taxon>Dikarya</taxon>
        <taxon>Ascomycota</taxon>
        <taxon>Pezizomycotina</taxon>
        <taxon>Orbiliomycetes</taxon>
        <taxon>Orbiliales</taxon>
        <taxon>Orbiliaceae</taxon>
        <taxon>Orbilia</taxon>
    </lineage>
</organism>
<protein>
    <submittedName>
        <fullName evidence="1">Uncharacterized protein</fullName>
    </submittedName>
</protein>
<gene>
    <name evidence="1" type="ORF">TWF718_006436</name>
</gene>
<keyword evidence="2" id="KW-1185">Reference proteome</keyword>
<dbReference type="EMBL" id="JAVHNR010000003">
    <property type="protein sequence ID" value="KAK6348648.1"/>
    <property type="molecule type" value="Genomic_DNA"/>
</dbReference>
<accession>A0AAN8MR62</accession>
<name>A0AAN8MR62_9PEZI</name>
<reference evidence="1 2" key="1">
    <citation type="submission" date="2019-10" db="EMBL/GenBank/DDBJ databases">
        <authorList>
            <person name="Palmer J.M."/>
        </authorList>
    </citation>
    <scope>NUCLEOTIDE SEQUENCE [LARGE SCALE GENOMIC DNA]</scope>
    <source>
        <strain evidence="1 2">TWF718</strain>
    </source>
</reference>
<comment type="caution">
    <text evidence="1">The sequence shown here is derived from an EMBL/GenBank/DDBJ whole genome shotgun (WGS) entry which is preliminary data.</text>
</comment>
<dbReference type="Proteomes" id="UP001313282">
    <property type="component" value="Unassembled WGS sequence"/>
</dbReference>